<gene>
    <name evidence="2" type="primary">pknE</name>
    <name evidence="2" type="ORF">NLN86_25535</name>
</gene>
<dbReference type="Gene3D" id="3.40.30.10">
    <property type="entry name" value="Glutaredoxin"/>
    <property type="match status" value="1"/>
</dbReference>
<keyword evidence="2" id="KW-0808">Transferase</keyword>
<dbReference type="EMBL" id="JANDBG010000093">
    <property type="protein sequence ID" value="MCX9004955.1"/>
    <property type="molecule type" value="Genomic_DNA"/>
</dbReference>
<dbReference type="Proteomes" id="UP001207430">
    <property type="component" value="Unassembled WGS sequence"/>
</dbReference>
<keyword evidence="2" id="KW-0723">Serine/threonine-protein kinase</keyword>
<keyword evidence="2" id="KW-0418">Kinase</keyword>
<dbReference type="AlphaFoldDB" id="A0AAW5WFG6"/>
<dbReference type="Pfam" id="PF13462">
    <property type="entry name" value="Thioredoxin_4"/>
    <property type="match status" value="1"/>
</dbReference>
<feature type="non-terminal residue" evidence="2">
    <location>
        <position position="196"/>
    </location>
</feature>
<protein>
    <submittedName>
        <fullName evidence="2">Serine/threonine protein kinase PknE</fullName>
        <ecNumber evidence="2">2.7.11.1</ecNumber>
    </submittedName>
</protein>
<feature type="non-terminal residue" evidence="2">
    <location>
        <position position="1"/>
    </location>
</feature>
<name>A0AAW5WFG6_9ENTR</name>
<dbReference type="InterPro" id="IPR036249">
    <property type="entry name" value="Thioredoxin-like_sf"/>
</dbReference>
<organism evidence="2 3">
    <name type="scientific">Citrobacter portucalensis</name>
    <dbReference type="NCBI Taxonomy" id="1639133"/>
    <lineage>
        <taxon>Bacteria</taxon>
        <taxon>Pseudomonadati</taxon>
        <taxon>Pseudomonadota</taxon>
        <taxon>Gammaproteobacteria</taxon>
        <taxon>Enterobacterales</taxon>
        <taxon>Enterobacteriaceae</taxon>
        <taxon>Citrobacter</taxon>
        <taxon>Citrobacter freundii complex</taxon>
    </lineage>
</organism>
<reference evidence="2" key="1">
    <citation type="submission" date="2022-07" db="EMBL/GenBank/DDBJ databases">
        <title>Genome Sequence of Citrobacter portucalensis from Edible Snails.</title>
        <authorList>
            <person name="Okafor A.C."/>
            <person name="Ogbo F.C."/>
            <person name="Ruppitsch W."/>
            <person name="Allerberger F."/>
        </authorList>
    </citation>
    <scope>NUCLEOTIDE SEQUENCE</scope>
    <source>
        <strain evidence="2">Igbk 7</strain>
    </source>
</reference>
<feature type="domain" description="Thioredoxin-like fold" evidence="1">
    <location>
        <begin position="52"/>
        <end position="152"/>
    </location>
</feature>
<dbReference type="SUPFAM" id="SSF52833">
    <property type="entry name" value="Thioredoxin-like"/>
    <property type="match status" value="1"/>
</dbReference>
<dbReference type="EC" id="2.7.11.1" evidence="2"/>
<proteinExistence type="predicted"/>
<dbReference type="GO" id="GO:0004674">
    <property type="term" value="F:protein serine/threonine kinase activity"/>
    <property type="evidence" value="ECO:0007669"/>
    <property type="project" value="UniProtKB-KW"/>
</dbReference>
<evidence type="ECO:0000313" key="2">
    <source>
        <dbReference type="EMBL" id="MCX9004955.1"/>
    </source>
</evidence>
<accession>A0AAW5WFG6</accession>
<dbReference type="InterPro" id="IPR012336">
    <property type="entry name" value="Thioredoxin-like_fold"/>
</dbReference>
<evidence type="ECO:0000259" key="1">
    <source>
        <dbReference type="Pfam" id="PF13462"/>
    </source>
</evidence>
<sequence length="196" mass="20769">LWVGVAVAVVVALAGGLGIALAHPWRSSGPRTSAPPPPPPADAVELRVLNDGVFVGSSVAPTTIDIFNEPICPPCGSFIRSYASDIDTAVADKQLAVRYHLLNFLDDQSHSKNYSTRAVAASYCVAGQNDPKLYASFYSALFGSDFQPQENAASDRTDAELAHLAQTVGAEPTRRSKKKIEANLLGWGVNGFCPLT</sequence>
<comment type="caution">
    <text evidence="2">The sequence shown here is derived from an EMBL/GenBank/DDBJ whole genome shotgun (WGS) entry which is preliminary data.</text>
</comment>
<evidence type="ECO:0000313" key="3">
    <source>
        <dbReference type="Proteomes" id="UP001207430"/>
    </source>
</evidence>